<dbReference type="Proteomes" id="UP000026962">
    <property type="component" value="Chromosome 10"/>
</dbReference>
<sequence>MACDTNIQGDRARWDHATRKDDRGTLPTLCSAAAHPCAQYLITDLMLCWPVPLSKAPRFNLVHLDTEGFYGRLARHEGCARLVSTQVNNITAIFSNISFRKVVSKLLSLSSGISENVTRHHAIRALLAWLCSAHHCHALHFLLSANP</sequence>
<protein>
    <submittedName>
        <fullName evidence="1">Uncharacterized protein</fullName>
    </submittedName>
</protein>
<dbReference type="AlphaFoldDB" id="A0A0E0M6Y6"/>
<reference evidence="1" key="2">
    <citation type="submission" date="2018-05" db="EMBL/GenBank/DDBJ databases">
        <title>OpunRS2 (Oryza punctata Reference Sequence Version 2).</title>
        <authorList>
            <person name="Zhang J."/>
            <person name="Kudrna D."/>
            <person name="Lee S."/>
            <person name="Talag J."/>
            <person name="Welchert J."/>
            <person name="Wing R.A."/>
        </authorList>
    </citation>
    <scope>NUCLEOTIDE SEQUENCE [LARGE SCALE GENOMIC DNA]</scope>
</reference>
<name>A0A0E0M6Y6_ORYPU</name>
<organism evidence="1">
    <name type="scientific">Oryza punctata</name>
    <name type="common">Red rice</name>
    <dbReference type="NCBI Taxonomy" id="4537"/>
    <lineage>
        <taxon>Eukaryota</taxon>
        <taxon>Viridiplantae</taxon>
        <taxon>Streptophyta</taxon>
        <taxon>Embryophyta</taxon>
        <taxon>Tracheophyta</taxon>
        <taxon>Spermatophyta</taxon>
        <taxon>Magnoliopsida</taxon>
        <taxon>Liliopsida</taxon>
        <taxon>Poales</taxon>
        <taxon>Poaceae</taxon>
        <taxon>BOP clade</taxon>
        <taxon>Oryzoideae</taxon>
        <taxon>Oryzeae</taxon>
        <taxon>Oryzinae</taxon>
        <taxon>Oryza</taxon>
    </lineage>
</organism>
<dbReference type="EnsemblPlants" id="OPUNC10G06590.1">
    <property type="protein sequence ID" value="OPUNC10G06590.1"/>
    <property type="gene ID" value="OPUNC10G06590"/>
</dbReference>
<evidence type="ECO:0000313" key="2">
    <source>
        <dbReference type="Proteomes" id="UP000026962"/>
    </source>
</evidence>
<dbReference type="HOGENOM" id="CLU_1771073_0_0_1"/>
<evidence type="ECO:0000313" key="1">
    <source>
        <dbReference type="EnsemblPlants" id="OPUNC10G06590.1"/>
    </source>
</evidence>
<accession>A0A0E0M6Y6</accession>
<proteinExistence type="predicted"/>
<reference evidence="1" key="1">
    <citation type="submission" date="2015-04" db="UniProtKB">
        <authorList>
            <consortium name="EnsemblPlants"/>
        </authorList>
    </citation>
    <scope>IDENTIFICATION</scope>
</reference>
<dbReference type="OMA" id="HEGCARL"/>
<dbReference type="Gramene" id="OPUNC10G06590.1">
    <property type="protein sequence ID" value="OPUNC10G06590.1"/>
    <property type="gene ID" value="OPUNC10G06590"/>
</dbReference>
<keyword evidence="2" id="KW-1185">Reference proteome</keyword>